<feature type="compositionally biased region" description="Pro residues" evidence="5">
    <location>
        <begin position="12"/>
        <end position="22"/>
    </location>
</feature>
<keyword evidence="7" id="KW-1185">Reference proteome</keyword>
<dbReference type="PANTHER" id="PTHR24305">
    <property type="entry name" value="CYTOCHROME P450"/>
    <property type="match status" value="1"/>
</dbReference>
<dbReference type="GO" id="GO:0016705">
    <property type="term" value="F:oxidoreductase activity, acting on paired donors, with incorporation or reduction of molecular oxygen"/>
    <property type="evidence" value="ECO:0007669"/>
    <property type="project" value="InterPro"/>
</dbReference>
<dbReference type="PANTHER" id="PTHR24305:SF166">
    <property type="entry name" value="CYTOCHROME P450 12A4, MITOCHONDRIAL-RELATED"/>
    <property type="match status" value="1"/>
</dbReference>
<dbReference type="GO" id="GO:0005506">
    <property type="term" value="F:iron ion binding"/>
    <property type="evidence" value="ECO:0007669"/>
    <property type="project" value="InterPro"/>
</dbReference>
<accession>A0A848KAM4</accession>
<name>A0A848KAM4_9NOCA</name>
<dbReference type="GO" id="GO:0020037">
    <property type="term" value="F:heme binding"/>
    <property type="evidence" value="ECO:0007669"/>
    <property type="project" value="InterPro"/>
</dbReference>
<dbReference type="InterPro" id="IPR001128">
    <property type="entry name" value="Cyt_P450"/>
</dbReference>
<keyword evidence="3 4" id="KW-0349">Heme</keyword>
<gene>
    <name evidence="6" type="ORF">FGL95_04380</name>
</gene>
<keyword evidence="3 4" id="KW-0479">Metal-binding</keyword>
<reference evidence="6 7" key="2">
    <citation type="submission" date="2020-06" db="EMBL/GenBank/DDBJ databases">
        <title>Antribacter stalactiti gen. nov., sp. nov., a new member of the family Nacardiaceae isolated from a cave.</title>
        <authorList>
            <person name="Kim I.S."/>
        </authorList>
    </citation>
    <scope>NUCLEOTIDE SEQUENCE [LARGE SCALE GENOMIC DNA]</scope>
    <source>
        <strain evidence="6 7">YC2-7</strain>
    </source>
</reference>
<evidence type="ECO:0000313" key="7">
    <source>
        <dbReference type="Proteomes" id="UP000535543"/>
    </source>
</evidence>
<keyword evidence="4" id="KW-0503">Monooxygenase</keyword>
<dbReference type="PROSITE" id="PS00086">
    <property type="entry name" value="CYTOCHROME_P450"/>
    <property type="match status" value="1"/>
</dbReference>
<keyword evidence="4" id="KW-0560">Oxidoreductase</keyword>
<evidence type="ECO:0000256" key="4">
    <source>
        <dbReference type="RuleBase" id="RU000461"/>
    </source>
</evidence>
<comment type="similarity">
    <text evidence="2 4">Belongs to the cytochrome P450 family.</text>
</comment>
<dbReference type="EMBL" id="VCQU01000001">
    <property type="protein sequence ID" value="NMN94274.1"/>
    <property type="molecule type" value="Genomic_DNA"/>
</dbReference>
<dbReference type="InterPro" id="IPR017972">
    <property type="entry name" value="Cyt_P450_CS"/>
</dbReference>
<sequence length="467" mass="52211">MAEPTTLTACPVRPPGELPPPAATTHRPPGPGLLRMSAIAARFSTEPYAFLPEIARRYGDVVDIPVPVPGVTVTLVSHPDHVDHIMTRHHLRYHKHEGTAELVTGEPPALPLLEGEEWKRTRRPLNPFFSERALAANSTPMVEAIAERVADWEVHARSGGWVDLEHEIGPVVMDGLLRSIADLALSPEQLHEYVDGARSYGQWVVGRAAMYKFPAFVPRPFGRRGAAAKTIMFGELDRWVAERRAQPPRERPDIFQTLLEMEFPGTPDQQYARMRSELSGLVFAGFETTAEALAWTIALLARNPRALGEAYAEVDALGGGRVEYEHLERLPYLRACFDEAQRFQAAPANVRTATEEDEIGGYFIPAGSHVVISPYGLQRDPRFWRDAEQFEPRRFIEDKINRNAFIPFNIGPRKCMGSRMAYIEGLLTLATILQKFTVQIRDGWTPRHRIRVSTGLAGGLPAKLALR</sequence>
<dbReference type="Gene3D" id="1.10.630.10">
    <property type="entry name" value="Cytochrome P450"/>
    <property type="match status" value="1"/>
</dbReference>
<proteinExistence type="inferred from homology"/>
<dbReference type="Proteomes" id="UP000535543">
    <property type="component" value="Unassembled WGS sequence"/>
</dbReference>
<comment type="cofactor">
    <cofactor evidence="1 3">
        <name>heme</name>
        <dbReference type="ChEBI" id="CHEBI:30413"/>
    </cofactor>
</comment>
<evidence type="ECO:0000313" key="6">
    <source>
        <dbReference type="EMBL" id="NMN94274.1"/>
    </source>
</evidence>
<dbReference type="PRINTS" id="PR00463">
    <property type="entry name" value="EP450I"/>
</dbReference>
<dbReference type="SUPFAM" id="SSF48264">
    <property type="entry name" value="Cytochrome P450"/>
    <property type="match status" value="1"/>
</dbReference>
<dbReference type="RefSeq" id="WP_169584944.1">
    <property type="nucleotide sequence ID" value="NZ_VCQU01000001.1"/>
</dbReference>
<dbReference type="InterPro" id="IPR036396">
    <property type="entry name" value="Cyt_P450_sf"/>
</dbReference>
<dbReference type="InterPro" id="IPR050121">
    <property type="entry name" value="Cytochrome_P450_monoxygenase"/>
</dbReference>
<evidence type="ECO:0000256" key="3">
    <source>
        <dbReference type="PIRSR" id="PIRSR602401-1"/>
    </source>
</evidence>
<evidence type="ECO:0000256" key="2">
    <source>
        <dbReference type="ARBA" id="ARBA00010617"/>
    </source>
</evidence>
<comment type="caution">
    <text evidence="6">The sequence shown here is derived from an EMBL/GenBank/DDBJ whole genome shotgun (WGS) entry which is preliminary data.</text>
</comment>
<feature type="region of interest" description="Disordered" evidence="5">
    <location>
        <begin position="1"/>
        <end position="31"/>
    </location>
</feature>
<dbReference type="Pfam" id="PF00067">
    <property type="entry name" value="p450"/>
    <property type="match status" value="1"/>
</dbReference>
<protein>
    <submittedName>
        <fullName evidence="6">Cytochrome P450</fullName>
    </submittedName>
</protein>
<reference evidence="6 7" key="1">
    <citation type="submission" date="2019-05" db="EMBL/GenBank/DDBJ databases">
        <authorList>
            <person name="Lee S.D."/>
        </authorList>
    </citation>
    <scope>NUCLEOTIDE SEQUENCE [LARGE SCALE GENOMIC DNA]</scope>
    <source>
        <strain evidence="6 7">YC2-7</strain>
    </source>
</reference>
<dbReference type="GO" id="GO:0004497">
    <property type="term" value="F:monooxygenase activity"/>
    <property type="evidence" value="ECO:0007669"/>
    <property type="project" value="UniProtKB-KW"/>
</dbReference>
<dbReference type="AlphaFoldDB" id="A0A848KAM4"/>
<evidence type="ECO:0000256" key="5">
    <source>
        <dbReference type="SAM" id="MobiDB-lite"/>
    </source>
</evidence>
<organism evidence="6 7">
    <name type="scientific">Antrihabitans stalactiti</name>
    <dbReference type="NCBI Taxonomy" id="2584121"/>
    <lineage>
        <taxon>Bacteria</taxon>
        <taxon>Bacillati</taxon>
        <taxon>Actinomycetota</taxon>
        <taxon>Actinomycetes</taxon>
        <taxon>Mycobacteriales</taxon>
        <taxon>Nocardiaceae</taxon>
        <taxon>Antrihabitans</taxon>
    </lineage>
</organism>
<feature type="binding site" description="axial binding residue" evidence="3">
    <location>
        <position position="415"/>
    </location>
    <ligand>
        <name>heme</name>
        <dbReference type="ChEBI" id="CHEBI:30413"/>
    </ligand>
    <ligandPart>
        <name>Fe</name>
        <dbReference type="ChEBI" id="CHEBI:18248"/>
    </ligandPart>
</feature>
<dbReference type="InterPro" id="IPR002401">
    <property type="entry name" value="Cyt_P450_E_grp-I"/>
</dbReference>
<dbReference type="PRINTS" id="PR00385">
    <property type="entry name" value="P450"/>
</dbReference>
<keyword evidence="3 4" id="KW-0408">Iron</keyword>
<evidence type="ECO:0000256" key="1">
    <source>
        <dbReference type="ARBA" id="ARBA00001971"/>
    </source>
</evidence>